<proteinExistence type="predicted"/>
<feature type="compositionally biased region" description="Acidic residues" evidence="1">
    <location>
        <begin position="178"/>
        <end position="199"/>
    </location>
</feature>
<reference evidence="2" key="2">
    <citation type="submission" date="2022-01" db="EMBL/GenBank/DDBJ databases">
        <authorList>
            <person name="Yamashiro T."/>
            <person name="Shiraishi A."/>
            <person name="Satake H."/>
            <person name="Nakayama K."/>
        </authorList>
    </citation>
    <scope>NUCLEOTIDE SEQUENCE</scope>
</reference>
<comment type="caution">
    <text evidence="2">The sequence shown here is derived from an EMBL/GenBank/DDBJ whole genome shotgun (WGS) entry which is preliminary data.</text>
</comment>
<accession>A0ABQ4ZWI1</accession>
<sequence>MRNRINLHIVCDDTLLGTLKFVSKTEDYQKYGALIPEEMINQTVKDSKAYKTYLDFATGKATPIKARKFKKIASPSQKLTPVLEEEPAKKPKRAKKPEPAKRAKMLRRLLLLRKGKDMDLLSDVALLEAAQLKKVLKKSKHDTHMLHESGSGDGVGSQPKVPDELQEKTSGTNKGTDSEADDDSNDDDNNDDDSDDVGDDKDILKSDDDQEEADDERT</sequence>
<feature type="compositionally biased region" description="Acidic residues" evidence="1">
    <location>
        <begin position="208"/>
        <end position="218"/>
    </location>
</feature>
<reference evidence="2" key="1">
    <citation type="journal article" date="2022" name="Int. J. Mol. Sci.">
        <title>Draft Genome of Tanacetum Coccineum: Genomic Comparison of Closely Related Tanacetum-Family Plants.</title>
        <authorList>
            <person name="Yamashiro T."/>
            <person name="Shiraishi A."/>
            <person name="Nakayama K."/>
            <person name="Satake H."/>
        </authorList>
    </citation>
    <scope>NUCLEOTIDE SEQUENCE</scope>
</reference>
<gene>
    <name evidence="2" type="ORF">Tco_0801612</name>
</gene>
<dbReference type="EMBL" id="BQNB010011747">
    <property type="protein sequence ID" value="GJS94644.1"/>
    <property type="molecule type" value="Genomic_DNA"/>
</dbReference>
<organism evidence="2 3">
    <name type="scientific">Tanacetum coccineum</name>
    <dbReference type="NCBI Taxonomy" id="301880"/>
    <lineage>
        <taxon>Eukaryota</taxon>
        <taxon>Viridiplantae</taxon>
        <taxon>Streptophyta</taxon>
        <taxon>Embryophyta</taxon>
        <taxon>Tracheophyta</taxon>
        <taxon>Spermatophyta</taxon>
        <taxon>Magnoliopsida</taxon>
        <taxon>eudicotyledons</taxon>
        <taxon>Gunneridae</taxon>
        <taxon>Pentapetalae</taxon>
        <taxon>asterids</taxon>
        <taxon>campanulids</taxon>
        <taxon>Asterales</taxon>
        <taxon>Asteraceae</taxon>
        <taxon>Asteroideae</taxon>
        <taxon>Anthemideae</taxon>
        <taxon>Anthemidinae</taxon>
        <taxon>Tanacetum</taxon>
    </lineage>
</organism>
<evidence type="ECO:0000256" key="1">
    <source>
        <dbReference type="SAM" id="MobiDB-lite"/>
    </source>
</evidence>
<keyword evidence="3" id="KW-1185">Reference proteome</keyword>
<dbReference type="Proteomes" id="UP001151760">
    <property type="component" value="Unassembled WGS sequence"/>
</dbReference>
<evidence type="ECO:0000313" key="2">
    <source>
        <dbReference type="EMBL" id="GJS94644.1"/>
    </source>
</evidence>
<protein>
    <submittedName>
        <fullName evidence="2">Uncharacterized protein</fullName>
    </submittedName>
</protein>
<evidence type="ECO:0000313" key="3">
    <source>
        <dbReference type="Proteomes" id="UP001151760"/>
    </source>
</evidence>
<feature type="region of interest" description="Disordered" evidence="1">
    <location>
        <begin position="80"/>
        <end position="102"/>
    </location>
</feature>
<feature type="region of interest" description="Disordered" evidence="1">
    <location>
        <begin position="138"/>
        <end position="218"/>
    </location>
</feature>
<name>A0ABQ4ZWI1_9ASTR</name>